<dbReference type="Proteomes" id="UP001596031">
    <property type="component" value="Unassembled WGS sequence"/>
</dbReference>
<dbReference type="EMBL" id="JBHSMS010000013">
    <property type="protein sequence ID" value="MFC5510331.1"/>
    <property type="molecule type" value="Genomic_DNA"/>
</dbReference>
<name>A0ABW0PCF0_9BURK</name>
<evidence type="ECO:0000313" key="3">
    <source>
        <dbReference type="Proteomes" id="UP001596031"/>
    </source>
</evidence>
<evidence type="ECO:0000256" key="1">
    <source>
        <dbReference type="SAM" id="SignalP"/>
    </source>
</evidence>
<evidence type="ECO:0000313" key="2">
    <source>
        <dbReference type="EMBL" id="MFC5510331.1"/>
    </source>
</evidence>
<accession>A0ABW0PCF0</accession>
<keyword evidence="3" id="KW-1185">Reference proteome</keyword>
<feature type="signal peptide" evidence="1">
    <location>
        <begin position="1"/>
        <end position="28"/>
    </location>
</feature>
<organism evidence="2 3">
    <name type="scientific">Massilia jejuensis</name>
    <dbReference type="NCBI Taxonomy" id="648894"/>
    <lineage>
        <taxon>Bacteria</taxon>
        <taxon>Pseudomonadati</taxon>
        <taxon>Pseudomonadota</taxon>
        <taxon>Betaproteobacteria</taxon>
        <taxon>Burkholderiales</taxon>
        <taxon>Oxalobacteraceae</taxon>
        <taxon>Telluria group</taxon>
        <taxon>Massilia</taxon>
    </lineage>
</organism>
<evidence type="ECO:0008006" key="4">
    <source>
        <dbReference type="Google" id="ProtNLM"/>
    </source>
</evidence>
<dbReference type="RefSeq" id="WP_379717519.1">
    <property type="nucleotide sequence ID" value="NZ_JBHSMS010000013.1"/>
</dbReference>
<gene>
    <name evidence="2" type="ORF">ACFPOU_04210</name>
</gene>
<protein>
    <recommendedName>
        <fullName evidence="4">DUF2946 family protein</fullName>
    </recommendedName>
</protein>
<comment type="caution">
    <text evidence="2">The sequence shown here is derived from an EMBL/GenBank/DDBJ whole genome shotgun (WGS) entry which is preliminary data.</text>
</comment>
<proteinExistence type="predicted"/>
<sequence length="126" mass="13353">MRRSRPSLFYRTALFLVIAMMASAMAMAAYVCPQLTVEPDAVAMMDGMPCAGMDLERPAHCAELAADTQASVDHQNAAPAPAPPSPAMLLRIVAPPADAGAWLPVARDAPAPAGDPPYLRTLRIRL</sequence>
<reference evidence="3" key="1">
    <citation type="journal article" date="2019" name="Int. J. Syst. Evol. Microbiol.">
        <title>The Global Catalogue of Microorganisms (GCM) 10K type strain sequencing project: providing services to taxonomists for standard genome sequencing and annotation.</title>
        <authorList>
            <consortium name="The Broad Institute Genomics Platform"/>
            <consortium name="The Broad Institute Genome Sequencing Center for Infectious Disease"/>
            <person name="Wu L."/>
            <person name="Ma J."/>
        </authorList>
    </citation>
    <scope>NUCLEOTIDE SEQUENCE [LARGE SCALE GENOMIC DNA]</scope>
    <source>
        <strain evidence="3">CCUG 38813</strain>
    </source>
</reference>
<feature type="chain" id="PRO_5047343179" description="DUF2946 family protein" evidence="1">
    <location>
        <begin position="29"/>
        <end position="126"/>
    </location>
</feature>
<keyword evidence="1" id="KW-0732">Signal</keyword>